<evidence type="ECO:0000313" key="1">
    <source>
        <dbReference type="EMBL" id="KAI7935560.1"/>
    </source>
</evidence>
<reference evidence="1 2" key="3">
    <citation type="journal article" date="2022" name="Microbiol. Spectr.">
        <title>Folding features and dynamics of 3D genome architecture in plant fungal pathogens.</title>
        <authorList>
            <person name="Xia C."/>
        </authorList>
    </citation>
    <scope>NUCLEOTIDE SEQUENCE [LARGE SCALE GENOMIC DNA]</scope>
    <source>
        <strain evidence="1 2">93-210</strain>
    </source>
</reference>
<dbReference type="EMBL" id="CM045882">
    <property type="protein sequence ID" value="KAI7935560.1"/>
    <property type="molecule type" value="Genomic_DNA"/>
</dbReference>
<reference evidence="2" key="2">
    <citation type="journal article" date="2018" name="Mol. Plant Microbe Interact.">
        <title>Genome sequence resources for the wheat stripe rust pathogen (Puccinia striiformis f. sp. tritici) and the barley stripe rust pathogen (Puccinia striiformis f. sp. hordei).</title>
        <authorList>
            <person name="Xia C."/>
            <person name="Wang M."/>
            <person name="Yin C."/>
            <person name="Cornejo O.E."/>
            <person name="Hulbert S.H."/>
            <person name="Chen X."/>
        </authorList>
    </citation>
    <scope>NUCLEOTIDE SEQUENCE [LARGE SCALE GENOMIC DNA]</scope>
    <source>
        <strain evidence="2">93-210</strain>
    </source>
</reference>
<accession>A0ACC0DN87</accession>
<proteinExistence type="predicted"/>
<dbReference type="Proteomes" id="UP001060170">
    <property type="component" value="Chromosome 18"/>
</dbReference>
<organism evidence="1 2">
    <name type="scientific">Puccinia striiformis f. sp. tritici</name>
    <dbReference type="NCBI Taxonomy" id="168172"/>
    <lineage>
        <taxon>Eukaryota</taxon>
        <taxon>Fungi</taxon>
        <taxon>Dikarya</taxon>
        <taxon>Basidiomycota</taxon>
        <taxon>Pucciniomycotina</taxon>
        <taxon>Pucciniomycetes</taxon>
        <taxon>Pucciniales</taxon>
        <taxon>Pucciniaceae</taxon>
        <taxon>Puccinia</taxon>
    </lineage>
</organism>
<evidence type="ECO:0000313" key="2">
    <source>
        <dbReference type="Proteomes" id="UP001060170"/>
    </source>
</evidence>
<comment type="caution">
    <text evidence="1">The sequence shown here is derived from an EMBL/GenBank/DDBJ whole genome shotgun (WGS) entry which is preliminary data.</text>
</comment>
<protein>
    <submittedName>
        <fullName evidence="1">Uncharacterized protein</fullName>
    </submittedName>
</protein>
<keyword evidence="2" id="KW-1185">Reference proteome</keyword>
<gene>
    <name evidence="1" type="ORF">MJO28_016431</name>
</gene>
<reference evidence="2" key="1">
    <citation type="journal article" date="2018" name="BMC Genomics">
        <title>Genomic insights into host adaptation between the wheat stripe rust pathogen (Puccinia striiformis f. sp. tritici) and the barley stripe rust pathogen (Puccinia striiformis f. sp. hordei).</title>
        <authorList>
            <person name="Xia C."/>
            <person name="Wang M."/>
            <person name="Yin C."/>
            <person name="Cornejo O.E."/>
            <person name="Hulbert S.H."/>
            <person name="Chen X."/>
        </authorList>
    </citation>
    <scope>NUCLEOTIDE SEQUENCE [LARGE SCALE GENOMIC DNA]</scope>
    <source>
        <strain evidence="2">93-210</strain>
    </source>
</reference>
<name>A0ACC0DN87_9BASI</name>
<sequence>MQQFELSKLPLQGPTNTTETTSPPQTTLQNQLFQVAEAVCSSNRTIDQSQKRKITG</sequence>